<evidence type="ECO:0008006" key="3">
    <source>
        <dbReference type="Google" id="ProtNLM"/>
    </source>
</evidence>
<name>A0ABY6CDS6_9HYPH</name>
<accession>A0ABY6CDS6</accession>
<gene>
    <name evidence="1" type="ORF">N8A98_04180</name>
</gene>
<dbReference type="RefSeq" id="WP_262169431.1">
    <property type="nucleotide sequence ID" value="NZ_CP104965.1"/>
</dbReference>
<proteinExistence type="predicted"/>
<evidence type="ECO:0000313" key="2">
    <source>
        <dbReference type="Proteomes" id="UP001061862"/>
    </source>
</evidence>
<organism evidence="1 2">
    <name type="scientific">Devosia neptuniae</name>
    <dbReference type="NCBI Taxonomy" id="191302"/>
    <lineage>
        <taxon>Bacteria</taxon>
        <taxon>Pseudomonadati</taxon>
        <taxon>Pseudomonadota</taxon>
        <taxon>Alphaproteobacteria</taxon>
        <taxon>Hyphomicrobiales</taxon>
        <taxon>Devosiaceae</taxon>
        <taxon>Devosia</taxon>
    </lineage>
</organism>
<reference evidence="1 2" key="1">
    <citation type="submission" date="2022-09" db="EMBL/GenBank/DDBJ databases">
        <title>Interaction between co-microsymbionts with complementary sets of symbiotic genes in legume-rhizobium systems.</title>
        <authorList>
            <person name="Safronova V."/>
            <person name="Sazanova A."/>
            <person name="Afonin A."/>
            <person name="Chirak E."/>
        </authorList>
    </citation>
    <scope>NUCLEOTIDE SEQUENCE [LARGE SCALE GENOMIC DNA]</scope>
    <source>
        <strain evidence="1 2">A18/4-1</strain>
    </source>
</reference>
<evidence type="ECO:0000313" key="1">
    <source>
        <dbReference type="EMBL" id="UXN70402.1"/>
    </source>
</evidence>
<sequence length="250" mass="27715">MMSVADFASHTIGFYKKSAVDQLLMLTWFVEVRQQKMGVDANYLRECFRAAGIDPPDMSVYLPRLAAKKPPQLVREKGLYRLAGNLRRELDRRLAGDAVQVAVAKSLADLPSKVPDLTERAFLSETLACYKAGAFRATTVMAWNLAYDHLTRWATSTDERLAALNDGIKRKLQGKAVAIGTQKDLVALTERTVVECCQTAGLIDKNQAEILFEKLKRRNAAAHPSSVVIGQHQANDTISDLVDNIVLSLR</sequence>
<dbReference type="Proteomes" id="UP001061862">
    <property type="component" value="Chromosome"/>
</dbReference>
<keyword evidence="2" id="KW-1185">Reference proteome</keyword>
<protein>
    <recommendedName>
        <fullName evidence="3">DUF4158 domain-containing protein</fullName>
    </recommendedName>
</protein>
<dbReference type="EMBL" id="CP104965">
    <property type="protein sequence ID" value="UXN70402.1"/>
    <property type="molecule type" value="Genomic_DNA"/>
</dbReference>